<reference evidence="2 3" key="1">
    <citation type="submission" date="2020-10" db="EMBL/GenBank/DDBJ databases">
        <title>Trueperella pecoris sp. nov. isolated from bovine and porcine specimens.</title>
        <authorList>
            <person name="Schoenecker L."/>
            <person name="Schnydrig P."/>
            <person name="Brodard I."/>
            <person name="Thomann A."/>
            <person name="Hemphill A."/>
            <person name="Rodriguez-Campos S."/>
            <person name="Perreten V."/>
            <person name="Jores J."/>
            <person name="Kittl S."/>
        </authorList>
    </citation>
    <scope>NUCLEOTIDE SEQUENCE [LARGE SCALE GENOMIC DNA]</scope>
    <source>
        <strain evidence="2 3">15A0121</strain>
    </source>
</reference>
<keyword evidence="1" id="KW-0812">Transmembrane</keyword>
<evidence type="ECO:0000313" key="2">
    <source>
        <dbReference type="EMBL" id="QOR46500.1"/>
    </source>
</evidence>
<proteinExistence type="predicted"/>
<accession>A0A7M1QWU2</accession>
<dbReference type="EMBL" id="CP063213">
    <property type="protein sequence ID" value="QOR46500.1"/>
    <property type="molecule type" value="Genomic_DNA"/>
</dbReference>
<name>A0A7M1QWU2_9ACTO</name>
<keyword evidence="1" id="KW-0472">Membrane</keyword>
<protein>
    <recommendedName>
        <fullName evidence="4">Oxaloacetate decarboxylase, gamma chain</fullName>
    </recommendedName>
</protein>
<feature type="transmembrane region" description="Helical" evidence="1">
    <location>
        <begin position="20"/>
        <end position="43"/>
    </location>
</feature>
<dbReference type="AlphaFoldDB" id="A0A7M1QWU2"/>
<sequence length="69" mass="7469">MVTQTSSFVVPAAGANSAAFLIIPVLALVVALIVAGFFIRFLVVVTKYYKDRMTSPHAPETTRRTDAAR</sequence>
<gene>
    <name evidence="2" type="ORF">INS88_04740</name>
</gene>
<keyword evidence="3" id="KW-1185">Reference proteome</keyword>
<keyword evidence="1" id="KW-1133">Transmembrane helix</keyword>
<evidence type="ECO:0008006" key="4">
    <source>
        <dbReference type="Google" id="ProtNLM"/>
    </source>
</evidence>
<evidence type="ECO:0000256" key="1">
    <source>
        <dbReference type="SAM" id="Phobius"/>
    </source>
</evidence>
<dbReference type="RefSeq" id="WP_193327599.1">
    <property type="nucleotide sequence ID" value="NZ_CP053291.1"/>
</dbReference>
<evidence type="ECO:0000313" key="3">
    <source>
        <dbReference type="Proteomes" id="UP000595053"/>
    </source>
</evidence>
<dbReference type="Proteomes" id="UP000595053">
    <property type="component" value="Chromosome"/>
</dbReference>
<organism evidence="2 3">
    <name type="scientific">Trueperella pecoris</name>
    <dbReference type="NCBI Taxonomy" id="2733571"/>
    <lineage>
        <taxon>Bacteria</taxon>
        <taxon>Bacillati</taxon>
        <taxon>Actinomycetota</taxon>
        <taxon>Actinomycetes</taxon>
        <taxon>Actinomycetales</taxon>
        <taxon>Actinomycetaceae</taxon>
        <taxon>Trueperella</taxon>
    </lineage>
</organism>